<organism evidence="9 10">
    <name type="scientific">Cyclonatronum proteinivorum</name>
    <dbReference type="NCBI Taxonomy" id="1457365"/>
    <lineage>
        <taxon>Bacteria</taxon>
        <taxon>Pseudomonadati</taxon>
        <taxon>Balneolota</taxon>
        <taxon>Balneolia</taxon>
        <taxon>Balneolales</taxon>
        <taxon>Cyclonatronaceae</taxon>
        <taxon>Cyclonatronum</taxon>
    </lineage>
</organism>
<evidence type="ECO:0000256" key="1">
    <source>
        <dbReference type="ARBA" id="ARBA00004370"/>
    </source>
</evidence>
<protein>
    <submittedName>
        <fullName evidence="9">Outer membrane protein OmpA</fullName>
    </submittedName>
</protein>
<reference evidence="9 10" key="1">
    <citation type="submission" date="2018-03" db="EMBL/GenBank/DDBJ databases">
        <title>Phenotypic and genomic properties of Cyclonatronum proteinivorum gen. nov., sp. nov., a haloalkaliphilic bacteroidete from soda lakes possessing Na+-translocating rhodopsin.</title>
        <authorList>
            <person name="Toshchakov S.V."/>
            <person name="Korzhenkov A."/>
            <person name="Samarov N.I."/>
            <person name="Kublanov I.V."/>
            <person name="Muntyan M.S."/>
            <person name="Sorokin D.Y."/>
        </authorList>
    </citation>
    <scope>NUCLEOTIDE SEQUENCE [LARGE SCALE GENOMIC DNA]</scope>
    <source>
        <strain evidence="9 10">Omega</strain>
    </source>
</reference>
<evidence type="ECO:0000313" key="10">
    <source>
        <dbReference type="Proteomes" id="UP000254808"/>
    </source>
</evidence>
<dbReference type="Gene3D" id="3.30.1330.60">
    <property type="entry name" value="OmpA-like domain"/>
    <property type="match status" value="1"/>
</dbReference>
<dbReference type="PANTHER" id="PTHR37467:SF1">
    <property type="entry name" value="EXPORTED CALCIUM-BINDING GLYCOPROTEIN"/>
    <property type="match status" value="1"/>
</dbReference>
<dbReference type="CDD" id="cd07185">
    <property type="entry name" value="OmpA_C-like"/>
    <property type="match status" value="1"/>
</dbReference>
<sequence length="316" mass="35344">MTMNLTVRAIFFLFITVLLFSACRSSQELLPPSERTLDYLMSLDPEVLKTLDTDGDGLSDYDEIFVYGTDPLNPDTDGDGLSDYDEIYVYGTDPLNPDTDGDGLSDFDEIYVYSTDPLNPDTDGDGLSDYDEIYVYGTDPLNPDTDGDGLSDYDEIYVYGTDPLNPDTDGDGFTDGQEIEMGTDPLDPNDPVVIRELNQINFDFDRSNIDREARGLLTENVEKLNTNPNYTIRIEAFTDPVGTDQYNLRLSVRRANAVADFYRAEGISSERMTVVGLGVDPNPCMNPIPGDRGCRENRRAASEPIHPFRFQPQFND</sequence>
<dbReference type="AlphaFoldDB" id="A0A345UP86"/>
<dbReference type="Proteomes" id="UP000254808">
    <property type="component" value="Chromosome"/>
</dbReference>
<comment type="subcellular location">
    <subcellularLocation>
        <location evidence="1">Membrane</location>
    </subcellularLocation>
    <subcellularLocation>
        <location evidence="2">Secreted</location>
    </subcellularLocation>
</comment>
<feature type="domain" description="OmpA-like" evidence="8">
    <location>
        <begin position="189"/>
        <end position="308"/>
    </location>
</feature>
<dbReference type="PANTHER" id="PTHR37467">
    <property type="entry name" value="EXPORTED CALCIUM-BINDING GLYCOPROTEIN-RELATED"/>
    <property type="match status" value="1"/>
</dbReference>
<dbReference type="SUPFAM" id="SSF103088">
    <property type="entry name" value="OmpA-like"/>
    <property type="match status" value="1"/>
</dbReference>
<dbReference type="InterPro" id="IPR006665">
    <property type="entry name" value="OmpA-like"/>
</dbReference>
<name>A0A345UP86_9BACT</name>
<evidence type="ECO:0000256" key="4">
    <source>
        <dbReference type="ARBA" id="ARBA00022729"/>
    </source>
</evidence>
<evidence type="ECO:0000256" key="5">
    <source>
        <dbReference type="ARBA" id="ARBA00022837"/>
    </source>
</evidence>
<dbReference type="Gene3D" id="4.10.1080.10">
    <property type="entry name" value="TSP type-3 repeat"/>
    <property type="match status" value="1"/>
</dbReference>
<evidence type="ECO:0000313" key="9">
    <source>
        <dbReference type="EMBL" id="AXJ02288.1"/>
    </source>
</evidence>
<dbReference type="InterPro" id="IPR059100">
    <property type="entry name" value="TSP3_bac"/>
</dbReference>
<keyword evidence="3" id="KW-0964">Secreted</keyword>
<evidence type="ECO:0000256" key="3">
    <source>
        <dbReference type="ARBA" id="ARBA00022525"/>
    </source>
</evidence>
<evidence type="ECO:0000259" key="8">
    <source>
        <dbReference type="PROSITE" id="PS51123"/>
    </source>
</evidence>
<dbReference type="Pfam" id="PF00691">
    <property type="entry name" value="OmpA"/>
    <property type="match status" value="1"/>
</dbReference>
<dbReference type="Pfam" id="PF18884">
    <property type="entry name" value="TSP3_bac"/>
    <property type="match status" value="6"/>
</dbReference>
<dbReference type="InterPro" id="IPR006664">
    <property type="entry name" value="OMP_bac"/>
</dbReference>
<proteinExistence type="predicted"/>
<keyword evidence="6 7" id="KW-0472">Membrane</keyword>
<dbReference type="PRINTS" id="PR01021">
    <property type="entry name" value="OMPADOMAIN"/>
</dbReference>
<evidence type="ECO:0000256" key="7">
    <source>
        <dbReference type="PROSITE-ProRule" id="PRU00473"/>
    </source>
</evidence>
<dbReference type="InterPro" id="IPR053180">
    <property type="entry name" value="Ca-binding_acidic-repeat"/>
</dbReference>
<evidence type="ECO:0000256" key="2">
    <source>
        <dbReference type="ARBA" id="ARBA00004613"/>
    </source>
</evidence>
<dbReference type="EMBL" id="CP027806">
    <property type="protein sequence ID" value="AXJ02288.1"/>
    <property type="molecule type" value="Genomic_DNA"/>
</dbReference>
<dbReference type="InterPro" id="IPR036737">
    <property type="entry name" value="OmpA-like_sf"/>
</dbReference>
<dbReference type="SUPFAM" id="SSF103647">
    <property type="entry name" value="TSP type-3 repeat"/>
    <property type="match status" value="1"/>
</dbReference>
<keyword evidence="5" id="KW-0106">Calcium</keyword>
<dbReference type="KEGG" id="cprv:CYPRO_3051"/>
<dbReference type="PROSITE" id="PS51123">
    <property type="entry name" value="OMPA_2"/>
    <property type="match status" value="1"/>
</dbReference>
<accession>A0A345UP86</accession>
<keyword evidence="10" id="KW-1185">Reference proteome</keyword>
<gene>
    <name evidence="9" type="ORF">CYPRO_3051</name>
</gene>
<keyword evidence="4" id="KW-0732">Signal</keyword>
<dbReference type="InterPro" id="IPR028974">
    <property type="entry name" value="TSP_type-3_rpt"/>
</dbReference>
<evidence type="ECO:0000256" key="6">
    <source>
        <dbReference type="ARBA" id="ARBA00023136"/>
    </source>
</evidence>
<dbReference type="GO" id="GO:0016020">
    <property type="term" value="C:membrane"/>
    <property type="evidence" value="ECO:0007669"/>
    <property type="project" value="UniProtKB-SubCell"/>
</dbReference>
<dbReference type="GO" id="GO:0005509">
    <property type="term" value="F:calcium ion binding"/>
    <property type="evidence" value="ECO:0007669"/>
    <property type="project" value="InterPro"/>
</dbReference>